<evidence type="ECO:0000313" key="2">
    <source>
        <dbReference type="EMBL" id="MDG3004332.1"/>
    </source>
</evidence>
<accession>A0ABT6F9S7</accession>
<dbReference type="Pfam" id="PF02814">
    <property type="entry name" value="UreE_N"/>
    <property type="match status" value="1"/>
</dbReference>
<dbReference type="Gene3D" id="2.60.260.20">
    <property type="entry name" value="Urease metallochaperone UreE, N-terminal domain"/>
    <property type="match status" value="1"/>
</dbReference>
<evidence type="ECO:0000313" key="3">
    <source>
        <dbReference type="Proteomes" id="UP001216907"/>
    </source>
</evidence>
<dbReference type="Proteomes" id="UP001216907">
    <property type="component" value="Unassembled WGS sequence"/>
</dbReference>
<feature type="domain" description="UreE urease accessory N-terminal" evidence="1">
    <location>
        <begin position="21"/>
        <end position="70"/>
    </location>
</feature>
<gene>
    <name evidence="2" type="ORF">PZE19_11145</name>
</gene>
<protein>
    <recommendedName>
        <fullName evidence="1">UreE urease accessory N-terminal domain-containing protein</fullName>
    </recommendedName>
</protein>
<dbReference type="InterPro" id="IPR036118">
    <property type="entry name" value="UreE_N_sf"/>
</dbReference>
<organism evidence="2 3">
    <name type="scientific">Paludisphaera mucosa</name>
    <dbReference type="NCBI Taxonomy" id="3030827"/>
    <lineage>
        <taxon>Bacteria</taxon>
        <taxon>Pseudomonadati</taxon>
        <taxon>Planctomycetota</taxon>
        <taxon>Planctomycetia</taxon>
        <taxon>Isosphaerales</taxon>
        <taxon>Isosphaeraceae</taxon>
        <taxon>Paludisphaera</taxon>
    </lineage>
</organism>
<sequence>MIHVERPLGNAADPAWAQLLDGAVIDDLDLDPVRPQEEHLHLRTVAGVEVDMSLDRDTHLRDGDVLAWDEPNLTAIVARVSPGG</sequence>
<dbReference type="RefSeq" id="WP_277860690.1">
    <property type="nucleotide sequence ID" value="NZ_JARRAG010000002.1"/>
</dbReference>
<dbReference type="EMBL" id="JARRAG010000002">
    <property type="protein sequence ID" value="MDG3004332.1"/>
    <property type="molecule type" value="Genomic_DNA"/>
</dbReference>
<reference evidence="2 3" key="1">
    <citation type="submission" date="2023-03" db="EMBL/GenBank/DDBJ databases">
        <title>Paludisphaera mucosa sp. nov. a novel planctomycete from northern fen.</title>
        <authorList>
            <person name="Ivanova A."/>
        </authorList>
    </citation>
    <scope>NUCLEOTIDE SEQUENCE [LARGE SCALE GENOMIC DNA]</scope>
    <source>
        <strain evidence="2 3">Pla2</strain>
    </source>
</reference>
<proteinExistence type="predicted"/>
<comment type="caution">
    <text evidence="2">The sequence shown here is derived from an EMBL/GenBank/DDBJ whole genome shotgun (WGS) entry which is preliminary data.</text>
</comment>
<keyword evidence="3" id="KW-1185">Reference proteome</keyword>
<name>A0ABT6F9S7_9BACT</name>
<dbReference type="SUPFAM" id="SSF69287">
    <property type="entry name" value="Urease metallochaperone UreE, N-terminal domain"/>
    <property type="match status" value="1"/>
</dbReference>
<evidence type="ECO:0000259" key="1">
    <source>
        <dbReference type="Pfam" id="PF02814"/>
    </source>
</evidence>
<dbReference type="InterPro" id="IPR004029">
    <property type="entry name" value="UreE_N"/>
</dbReference>